<dbReference type="AlphaFoldDB" id="A0A2Z6N539"/>
<name>A0A2Z6N539_TRISU</name>
<dbReference type="EMBL" id="DF973339">
    <property type="protein sequence ID" value="GAU26609.1"/>
    <property type="molecule type" value="Genomic_DNA"/>
</dbReference>
<protein>
    <submittedName>
        <fullName evidence="1">Uncharacterized protein</fullName>
    </submittedName>
</protein>
<sequence length="53" mass="5604">MRVMAALPLFGVLVSLEFYPVVLWCFRLDGGGGGCRQRSVVVVVVFGSGTAGE</sequence>
<proteinExistence type="predicted"/>
<gene>
    <name evidence="1" type="ORF">TSUD_102160</name>
</gene>
<dbReference type="Proteomes" id="UP000242715">
    <property type="component" value="Unassembled WGS sequence"/>
</dbReference>
<organism evidence="1 2">
    <name type="scientific">Trifolium subterraneum</name>
    <name type="common">Subterranean clover</name>
    <dbReference type="NCBI Taxonomy" id="3900"/>
    <lineage>
        <taxon>Eukaryota</taxon>
        <taxon>Viridiplantae</taxon>
        <taxon>Streptophyta</taxon>
        <taxon>Embryophyta</taxon>
        <taxon>Tracheophyta</taxon>
        <taxon>Spermatophyta</taxon>
        <taxon>Magnoliopsida</taxon>
        <taxon>eudicotyledons</taxon>
        <taxon>Gunneridae</taxon>
        <taxon>Pentapetalae</taxon>
        <taxon>rosids</taxon>
        <taxon>fabids</taxon>
        <taxon>Fabales</taxon>
        <taxon>Fabaceae</taxon>
        <taxon>Papilionoideae</taxon>
        <taxon>50 kb inversion clade</taxon>
        <taxon>NPAAA clade</taxon>
        <taxon>Hologalegina</taxon>
        <taxon>IRL clade</taxon>
        <taxon>Trifolieae</taxon>
        <taxon>Trifolium</taxon>
    </lineage>
</organism>
<keyword evidence="2" id="KW-1185">Reference proteome</keyword>
<accession>A0A2Z6N539</accession>
<evidence type="ECO:0000313" key="2">
    <source>
        <dbReference type="Proteomes" id="UP000242715"/>
    </source>
</evidence>
<reference evidence="2" key="1">
    <citation type="journal article" date="2017" name="Front. Plant Sci.">
        <title>Climate Clever Clovers: New Paradigm to Reduce the Environmental Footprint of Ruminants by Breeding Low Methanogenic Forages Utilizing Haplotype Variation.</title>
        <authorList>
            <person name="Kaur P."/>
            <person name="Appels R."/>
            <person name="Bayer P.E."/>
            <person name="Keeble-Gagnere G."/>
            <person name="Wang J."/>
            <person name="Hirakawa H."/>
            <person name="Shirasawa K."/>
            <person name="Vercoe P."/>
            <person name="Stefanova K."/>
            <person name="Durmic Z."/>
            <person name="Nichols P."/>
            <person name="Revell C."/>
            <person name="Isobe S.N."/>
            <person name="Edwards D."/>
            <person name="Erskine W."/>
        </authorList>
    </citation>
    <scope>NUCLEOTIDE SEQUENCE [LARGE SCALE GENOMIC DNA]</scope>
    <source>
        <strain evidence="2">cv. Daliak</strain>
    </source>
</reference>
<evidence type="ECO:0000313" key="1">
    <source>
        <dbReference type="EMBL" id="GAU26609.1"/>
    </source>
</evidence>